<accession>A0A3M7R945</accession>
<protein>
    <submittedName>
        <fullName evidence="9">Neural cell adhesion molecule 2</fullName>
    </submittedName>
</protein>
<keyword evidence="10" id="KW-1185">Reference proteome</keyword>
<keyword evidence="4 8" id="KW-0472">Membrane</keyword>
<keyword evidence="2" id="KW-0732">Signal</keyword>
<gene>
    <name evidence="9" type="ORF">BpHYR1_014894</name>
</gene>
<dbReference type="InterPro" id="IPR013783">
    <property type="entry name" value="Ig-like_fold"/>
</dbReference>
<sequence>MNSADYFKIRSPKSTTSFLRLNPTWLKSDASYDQSGVFQSYQTEKIIVTRKGIVLAAYRNKIKLIINSNSDQFITISDVDISDEGKYICREFSTQMDHVYYVYVQSPIKELSLKFESESKYFGETSDTDYESNKLKNKYGTPNMVTIRENDQLVVKCSVESSKPAANLSVWLLKNSNFQQYETYNNENYIYDSLDNKHLPSFDHYINKNGDMTLKSSLRSKYAPTRYDNHKYISCIAENQAMNEKWETRKVLNVLYGPKCDRNQKLLYQTGINQSIELECHMTEANPLSFDFSWNFMNTKNPVKERSRTNGLVSRINWTPKSEDDFGEITCLASNGFDLGECRIRVELGGPPNPPHECYHKENNKTIIIECKPGYHQGDPDVYFYLLKKKPNGALVEYARKRDSCSFLISNFILEEHMNEFYVYSSNKYGNNKEKPSKMVIENKEFLVKNLKNLERSSMQVGSQTTIYIGLAALVLVTSCMLFCLFSKCKTQHSSKPYRNSDYASGQNYSSDYKYSSHQSNYNSDYLQKKEILNEKELHSPTLSNSSENDGIYDNKSYKKASYTKLALNKSSVRSPSLINNIQDLDMSPKSKRKSTEKLKDIFYASDSFIVETTETDSENYMDLNKNRKNDLDDKPRRQSRPSSNSNTLRSNRGFSIEKANIWYGNTNSVDLLNEDIYTGISVDKPNILYENQPYKIKDMNSFGAKKLNGGKYLRKSSDTYDNLPNQEMATNHRSMEFEKTRLFANESLDVDDDKLVGILV</sequence>
<dbReference type="STRING" id="10195.A0A3M7R945"/>
<dbReference type="Gene3D" id="2.60.40.10">
    <property type="entry name" value="Immunoglobulins"/>
    <property type="match status" value="2"/>
</dbReference>
<comment type="subcellular location">
    <subcellularLocation>
        <location evidence="1">Membrane</location>
    </subcellularLocation>
</comment>
<evidence type="ECO:0000256" key="8">
    <source>
        <dbReference type="SAM" id="Phobius"/>
    </source>
</evidence>
<keyword evidence="5" id="KW-1015">Disulfide bond</keyword>
<dbReference type="AlphaFoldDB" id="A0A3M7R945"/>
<dbReference type="GO" id="GO:0007156">
    <property type="term" value="P:homophilic cell adhesion via plasma membrane adhesion molecules"/>
    <property type="evidence" value="ECO:0007669"/>
    <property type="project" value="TreeGrafter"/>
</dbReference>
<keyword evidence="8" id="KW-1133">Transmembrane helix</keyword>
<organism evidence="9 10">
    <name type="scientific">Brachionus plicatilis</name>
    <name type="common">Marine rotifer</name>
    <name type="synonym">Brachionus muelleri</name>
    <dbReference type="NCBI Taxonomy" id="10195"/>
    <lineage>
        <taxon>Eukaryota</taxon>
        <taxon>Metazoa</taxon>
        <taxon>Spiralia</taxon>
        <taxon>Gnathifera</taxon>
        <taxon>Rotifera</taxon>
        <taxon>Eurotatoria</taxon>
        <taxon>Monogononta</taxon>
        <taxon>Pseudotrocha</taxon>
        <taxon>Ploima</taxon>
        <taxon>Brachionidae</taxon>
        <taxon>Brachionus</taxon>
    </lineage>
</organism>
<keyword evidence="8" id="KW-0812">Transmembrane</keyword>
<evidence type="ECO:0000256" key="6">
    <source>
        <dbReference type="ARBA" id="ARBA00023180"/>
    </source>
</evidence>
<dbReference type="InterPro" id="IPR036179">
    <property type="entry name" value="Ig-like_dom_sf"/>
</dbReference>
<dbReference type="EMBL" id="REGN01003923">
    <property type="protein sequence ID" value="RNA20087.1"/>
    <property type="molecule type" value="Genomic_DNA"/>
</dbReference>
<feature type="transmembrane region" description="Helical" evidence="8">
    <location>
        <begin position="467"/>
        <end position="486"/>
    </location>
</feature>
<dbReference type="PANTHER" id="PTHR23277">
    <property type="entry name" value="NECTIN-RELATED"/>
    <property type="match status" value="1"/>
</dbReference>
<evidence type="ECO:0000256" key="4">
    <source>
        <dbReference type="ARBA" id="ARBA00023136"/>
    </source>
</evidence>
<evidence type="ECO:0000256" key="5">
    <source>
        <dbReference type="ARBA" id="ARBA00023157"/>
    </source>
</evidence>
<evidence type="ECO:0000313" key="9">
    <source>
        <dbReference type="EMBL" id="RNA20087.1"/>
    </source>
</evidence>
<evidence type="ECO:0000256" key="2">
    <source>
        <dbReference type="ARBA" id="ARBA00022729"/>
    </source>
</evidence>
<dbReference type="PANTHER" id="PTHR23277:SF108">
    <property type="entry name" value="FASCICLIN-3"/>
    <property type="match status" value="1"/>
</dbReference>
<keyword evidence="3" id="KW-0677">Repeat</keyword>
<dbReference type="InterPro" id="IPR051427">
    <property type="entry name" value="Nectin/Nectin-like"/>
</dbReference>
<evidence type="ECO:0000256" key="3">
    <source>
        <dbReference type="ARBA" id="ARBA00022737"/>
    </source>
</evidence>
<dbReference type="SUPFAM" id="SSF48726">
    <property type="entry name" value="Immunoglobulin"/>
    <property type="match status" value="2"/>
</dbReference>
<evidence type="ECO:0000313" key="10">
    <source>
        <dbReference type="Proteomes" id="UP000276133"/>
    </source>
</evidence>
<keyword evidence="6" id="KW-0325">Glycoprotein</keyword>
<dbReference type="GO" id="GO:0007157">
    <property type="term" value="P:heterophilic cell-cell adhesion via plasma membrane cell adhesion molecules"/>
    <property type="evidence" value="ECO:0007669"/>
    <property type="project" value="TreeGrafter"/>
</dbReference>
<evidence type="ECO:0000256" key="7">
    <source>
        <dbReference type="SAM" id="MobiDB-lite"/>
    </source>
</evidence>
<evidence type="ECO:0000256" key="1">
    <source>
        <dbReference type="ARBA" id="ARBA00004370"/>
    </source>
</evidence>
<dbReference type="GO" id="GO:0016020">
    <property type="term" value="C:membrane"/>
    <property type="evidence" value="ECO:0007669"/>
    <property type="project" value="UniProtKB-SubCell"/>
</dbReference>
<feature type="compositionally biased region" description="Basic and acidic residues" evidence="7">
    <location>
        <begin position="625"/>
        <end position="637"/>
    </location>
</feature>
<dbReference type="GO" id="GO:0005912">
    <property type="term" value="C:adherens junction"/>
    <property type="evidence" value="ECO:0007669"/>
    <property type="project" value="TreeGrafter"/>
</dbReference>
<feature type="region of interest" description="Disordered" evidence="7">
    <location>
        <begin position="620"/>
        <end position="651"/>
    </location>
</feature>
<dbReference type="Proteomes" id="UP000276133">
    <property type="component" value="Unassembled WGS sequence"/>
</dbReference>
<comment type="caution">
    <text evidence="9">The sequence shown here is derived from an EMBL/GenBank/DDBJ whole genome shotgun (WGS) entry which is preliminary data.</text>
</comment>
<name>A0A3M7R945_BRAPC</name>
<reference evidence="9 10" key="1">
    <citation type="journal article" date="2018" name="Sci. Rep.">
        <title>Genomic signatures of local adaptation to the degree of environmental predictability in rotifers.</title>
        <authorList>
            <person name="Franch-Gras L."/>
            <person name="Hahn C."/>
            <person name="Garcia-Roger E.M."/>
            <person name="Carmona M.J."/>
            <person name="Serra M."/>
            <person name="Gomez A."/>
        </authorList>
    </citation>
    <scope>NUCLEOTIDE SEQUENCE [LARGE SCALE GENOMIC DNA]</scope>
    <source>
        <strain evidence="9">HYR1</strain>
    </source>
</reference>
<dbReference type="OrthoDB" id="10006996at2759"/>
<proteinExistence type="predicted"/>